<evidence type="ECO:0000313" key="2">
    <source>
        <dbReference type="EMBL" id="MBX25682.1"/>
    </source>
</evidence>
<feature type="transmembrane region" description="Helical" evidence="1">
    <location>
        <begin position="27"/>
        <end position="47"/>
    </location>
</feature>
<protein>
    <submittedName>
        <fullName evidence="2">Uncharacterized protein</fullName>
    </submittedName>
</protein>
<organism evidence="2">
    <name type="scientific">Rhizophora mucronata</name>
    <name type="common">Asiatic mangrove</name>
    <dbReference type="NCBI Taxonomy" id="61149"/>
    <lineage>
        <taxon>Eukaryota</taxon>
        <taxon>Viridiplantae</taxon>
        <taxon>Streptophyta</taxon>
        <taxon>Embryophyta</taxon>
        <taxon>Tracheophyta</taxon>
        <taxon>Spermatophyta</taxon>
        <taxon>Magnoliopsida</taxon>
        <taxon>eudicotyledons</taxon>
        <taxon>Gunneridae</taxon>
        <taxon>Pentapetalae</taxon>
        <taxon>rosids</taxon>
        <taxon>fabids</taxon>
        <taxon>Malpighiales</taxon>
        <taxon>Rhizophoraceae</taxon>
        <taxon>Rhizophora</taxon>
    </lineage>
</organism>
<keyword evidence="1" id="KW-0812">Transmembrane</keyword>
<keyword evidence="1" id="KW-0472">Membrane</keyword>
<reference evidence="2" key="1">
    <citation type="submission" date="2018-02" db="EMBL/GenBank/DDBJ databases">
        <title>Rhizophora mucronata_Transcriptome.</title>
        <authorList>
            <person name="Meera S.P."/>
            <person name="Sreeshan A."/>
            <person name="Augustine A."/>
        </authorList>
    </citation>
    <scope>NUCLEOTIDE SEQUENCE</scope>
    <source>
        <tissue evidence="2">Leaf</tissue>
    </source>
</reference>
<evidence type="ECO:0000256" key="1">
    <source>
        <dbReference type="SAM" id="Phobius"/>
    </source>
</evidence>
<keyword evidence="1" id="KW-1133">Transmembrane helix</keyword>
<proteinExistence type="predicted"/>
<dbReference type="AlphaFoldDB" id="A0A2P2M626"/>
<accession>A0A2P2M626</accession>
<dbReference type="EMBL" id="GGEC01045198">
    <property type="protein sequence ID" value="MBX25682.1"/>
    <property type="molecule type" value="Transcribed_RNA"/>
</dbReference>
<sequence length="48" mass="5540">MKGKIQGKLMSSQKVLFPRSKYQSVEVWSFFVQLHAISSVLLVHLLFC</sequence>
<name>A0A2P2M626_RHIMU</name>